<proteinExistence type="predicted"/>
<dbReference type="HOGENOM" id="CLU_117112_0_0_9"/>
<dbReference type="PANTHER" id="PTHR13538">
    <property type="entry name" value="N-ACETYLTRANSFERASE 6"/>
    <property type="match status" value="1"/>
</dbReference>
<dbReference type="InterPro" id="IPR039840">
    <property type="entry name" value="NAA80"/>
</dbReference>
<sequence length="149" mass="17438">MKIEMLKDYPEFVEEVVEWLNNEFGNRNSLKFYQGIIEHSLVENQLPITFIAVENGVLLGTVGIWRGDLLSRQELYPWLSALVVNPNYRNKGIGQSLQKHVLEYCKMSGYKEIFLYTELDGYYEKSGWIPFDKGYEYTGSEVCIYRQSI</sequence>
<keyword evidence="2" id="KW-0808">Transferase</keyword>
<evidence type="ECO:0000313" key="3">
    <source>
        <dbReference type="Proteomes" id="UP000019426"/>
    </source>
</evidence>
<dbReference type="PANTHER" id="PTHR13538:SF4">
    <property type="entry name" value="N-ALPHA-ACETYLTRANSFERASE 80"/>
    <property type="match status" value="1"/>
</dbReference>
<dbReference type="GO" id="GO:0005737">
    <property type="term" value="C:cytoplasm"/>
    <property type="evidence" value="ECO:0007669"/>
    <property type="project" value="TreeGrafter"/>
</dbReference>
<protein>
    <submittedName>
        <fullName evidence="2">GnaT-family acetyltransferase</fullName>
    </submittedName>
</protein>
<dbReference type="GO" id="GO:1905502">
    <property type="term" value="F:acetyl-CoA binding"/>
    <property type="evidence" value="ECO:0007669"/>
    <property type="project" value="TreeGrafter"/>
</dbReference>
<dbReference type="GO" id="GO:0008080">
    <property type="term" value="F:N-acetyltransferase activity"/>
    <property type="evidence" value="ECO:0007669"/>
    <property type="project" value="InterPro"/>
</dbReference>
<dbReference type="RefSeq" id="WP_044040023.1">
    <property type="nucleotide sequence ID" value="NZ_HG917869.1"/>
</dbReference>
<gene>
    <name evidence="2" type="ORF">CM240_2723</name>
</gene>
<dbReference type="OrthoDB" id="9789053at2"/>
<name>W6SJG1_9CLOT</name>
<evidence type="ECO:0000259" key="1">
    <source>
        <dbReference type="PROSITE" id="PS51186"/>
    </source>
</evidence>
<accession>W6SJG1</accession>
<dbReference type="InterPro" id="IPR016181">
    <property type="entry name" value="Acyl_CoA_acyltransferase"/>
</dbReference>
<feature type="domain" description="N-acetyltransferase" evidence="1">
    <location>
        <begin position="3"/>
        <end position="149"/>
    </location>
</feature>
<dbReference type="Proteomes" id="UP000019426">
    <property type="component" value="Chromosome M2/40_rep2"/>
</dbReference>
<dbReference type="KEGG" id="clt:CM240_2723"/>
<dbReference type="Gene3D" id="3.40.630.30">
    <property type="match status" value="1"/>
</dbReference>
<dbReference type="CDD" id="cd04301">
    <property type="entry name" value="NAT_SF"/>
    <property type="match status" value="1"/>
</dbReference>
<keyword evidence="3" id="KW-1185">Reference proteome</keyword>
<organism evidence="2 3">
    <name type="scientific">Clostridium bornimense</name>
    <dbReference type="NCBI Taxonomy" id="1216932"/>
    <lineage>
        <taxon>Bacteria</taxon>
        <taxon>Bacillati</taxon>
        <taxon>Bacillota</taxon>
        <taxon>Clostridia</taxon>
        <taxon>Eubacteriales</taxon>
        <taxon>Clostridiaceae</taxon>
        <taxon>Clostridium</taxon>
    </lineage>
</organism>
<reference evidence="2 3" key="1">
    <citation type="submission" date="2013-11" db="EMBL/GenBank/DDBJ databases">
        <title>Complete genome sequence of Clostridum sp. M2/40.</title>
        <authorList>
            <person name="Wibberg D."/>
            <person name="Puehler A."/>
            <person name="Schlueter A."/>
        </authorList>
    </citation>
    <scope>NUCLEOTIDE SEQUENCE [LARGE SCALE GENOMIC DNA]</scope>
    <source>
        <strain evidence="3">M2/40</strain>
    </source>
</reference>
<dbReference type="AlphaFoldDB" id="W6SJG1"/>
<dbReference type="eggNOG" id="COG3153">
    <property type="taxonomic scope" value="Bacteria"/>
</dbReference>
<dbReference type="InterPro" id="IPR000182">
    <property type="entry name" value="GNAT_dom"/>
</dbReference>
<dbReference type="SUPFAM" id="SSF55729">
    <property type="entry name" value="Acyl-CoA N-acyltransferases (Nat)"/>
    <property type="match status" value="1"/>
</dbReference>
<dbReference type="Pfam" id="PF00583">
    <property type="entry name" value="Acetyltransf_1"/>
    <property type="match status" value="1"/>
</dbReference>
<dbReference type="PATRIC" id="fig|1216932.3.peg.2684"/>
<dbReference type="PROSITE" id="PS51186">
    <property type="entry name" value="GNAT"/>
    <property type="match status" value="1"/>
</dbReference>
<dbReference type="EMBL" id="HG917869">
    <property type="protein sequence ID" value="CDM69840.1"/>
    <property type="molecule type" value="Genomic_DNA"/>
</dbReference>
<evidence type="ECO:0000313" key="2">
    <source>
        <dbReference type="EMBL" id="CDM69840.1"/>
    </source>
</evidence>